<gene>
    <name evidence="3" type="ORF">ACFPC0_01955</name>
</gene>
<evidence type="ECO:0000259" key="2">
    <source>
        <dbReference type="PROSITE" id="PS50937"/>
    </source>
</evidence>
<dbReference type="Proteomes" id="UP001595824">
    <property type="component" value="Unassembled WGS sequence"/>
</dbReference>
<accession>A0ABV8T8E7</accession>
<keyword evidence="4" id="KW-1185">Reference proteome</keyword>
<evidence type="ECO:0000313" key="3">
    <source>
        <dbReference type="EMBL" id="MFC4326616.1"/>
    </source>
</evidence>
<dbReference type="Pfam" id="PF13411">
    <property type="entry name" value="MerR_1"/>
    <property type="match status" value="1"/>
</dbReference>
<dbReference type="Pfam" id="PF00376">
    <property type="entry name" value="MerR"/>
    <property type="match status" value="1"/>
</dbReference>
<dbReference type="EMBL" id="JBHSDP010000004">
    <property type="protein sequence ID" value="MFC4326616.1"/>
    <property type="molecule type" value="Genomic_DNA"/>
</dbReference>
<evidence type="ECO:0000313" key="4">
    <source>
        <dbReference type="Proteomes" id="UP001595824"/>
    </source>
</evidence>
<evidence type="ECO:0000256" key="1">
    <source>
        <dbReference type="ARBA" id="ARBA00023125"/>
    </source>
</evidence>
<sequence length="238" mass="25031">MEDRVRIAVLARSAGVSVQQIRVYADGGLLPPAGRTASGYRVFTAVHAEALAALRELAAGHGWPTARTVMRAAHAGDLRTALAAVDASHAALDRERAGLAAVGEALASVLAGGALAPAAGRRAPRIGEAARAVGVKPPVLRLWEERGLLRPDREPGTGYRRYPPAELQAAHVVALLRRGGHPLAAAGPVLEALRAGGGPDRIRDELTARRERLYERSSRRLAASAALYGYLRTLGHLA</sequence>
<dbReference type="SUPFAM" id="SSF46955">
    <property type="entry name" value="Putative DNA-binding domain"/>
    <property type="match status" value="2"/>
</dbReference>
<feature type="domain" description="HTH merR-type" evidence="2">
    <location>
        <begin position="6"/>
        <end position="57"/>
    </location>
</feature>
<dbReference type="PROSITE" id="PS00552">
    <property type="entry name" value="HTH_MERR_1"/>
    <property type="match status" value="1"/>
</dbReference>
<dbReference type="InterPro" id="IPR000551">
    <property type="entry name" value="MerR-type_HTH_dom"/>
</dbReference>
<dbReference type="SMART" id="SM00422">
    <property type="entry name" value="HTH_MERR"/>
    <property type="match status" value="2"/>
</dbReference>
<proteinExistence type="predicted"/>
<dbReference type="InterPro" id="IPR009061">
    <property type="entry name" value="DNA-bd_dom_put_sf"/>
</dbReference>
<dbReference type="Gene3D" id="1.10.1660.10">
    <property type="match status" value="2"/>
</dbReference>
<dbReference type="PANTHER" id="PTHR30204">
    <property type="entry name" value="REDOX-CYCLING DRUG-SENSING TRANSCRIPTIONAL ACTIVATOR SOXR"/>
    <property type="match status" value="1"/>
</dbReference>
<dbReference type="PROSITE" id="PS50937">
    <property type="entry name" value="HTH_MERR_2"/>
    <property type="match status" value="2"/>
</dbReference>
<dbReference type="PANTHER" id="PTHR30204:SF93">
    <property type="entry name" value="HTH MERR-TYPE DOMAIN-CONTAINING PROTEIN"/>
    <property type="match status" value="1"/>
</dbReference>
<dbReference type="InterPro" id="IPR047057">
    <property type="entry name" value="MerR_fam"/>
</dbReference>
<name>A0ABV8T8E7_9ACTN</name>
<keyword evidence="1" id="KW-0238">DNA-binding</keyword>
<protein>
    <submittedName>
        <fullName evidence="3">MerR family transcriptional regulator</fullName>
    </submittedName>
</protein>
<organism evidence="3 4">
    <name type="scientific">Streptomyces andamanensis</name>
    <dbReference type="NCBI Taxonomy" id="1565035"/>
    <lineage>
        <taxon>Bacteria</taxon>
        <taxon>Bacillati</taxon>
        <taxon>Actinomycetota</taxon>
        <taxon>Actinomycetes</taxon>
        <taxon>Kitasatosporales</taxon>
        <taxon>Streptomycetaceae</taxon>
        <taxon>Streptomyces</taxon>
    </lineage>
</organism>
<comment type="caution">
    <text evidence="3">The sequence shown here is derived from an EMBL/GenBank/DDBJ whole genome shotgun (WGS) entry which is preliminary data.</text>
</comment>
<dbReference type="RefSeq" id="WP_381736645.1">
    <property type="nucleotide sequence ID" value="NZ_JBHSDP010000004.1"/>
</dbReference>
<reference evidence="4" key="1">
    <citation type="journal article" date="2019" name="Int. J. Syst. Evol. Microbiol.">
        <title>The Global Catalogue of Microorganisms (GCM) 10K type strain sequencing project: providing services to taxonomists for standard genome sequencing and annotation.</title>
        <authorList>
            <consortium name="The Broad Institute Genomics Platform"/>
            <consortium name="The Broad Institute Genome Sequencing Center for Infectious Disease"/>
            <person name="Wu L."/>
            <person name="Ma J."/>
        </authorList>
    </citation>
    <scope>NUCLEOTIDE SEQUENCE [LARGE SCALE GENOMIC DNA]</scope>
    <source>
        <strain evidence="4">PCU 347</strain>
    </source>
</reference>
<feature type="domain" description="HTH merR-type" evidence="2">
    <location>
        <begin position="125"/>
        <end position="192"/>
    </location>
</feature>